<name>A0AAQ3L9J6_9BACT</name>
<evidence type="ECO:0000313" key="3">
    <source>
        <dbReference type="Proteomes" id="UP001304300"/>
    </source>
</evidence>
<organism evidence="2 3">
    <name type="scientific">Rubellicoccus peritrichatus</name>
    <dbReference type="NCBI Taxonomy" id="3080537"/>
    <lineage>
        <taxon>Bacteria</taxon>
        <taxon>Pseudomonadati</taxon>
        <taxon>Verrucomicrobiota</taxon>
        <taxon>Opitutia</taxon>
        <taxon>Puniceicoccales</taxon>
        <taxon>Cerasicoccaceae</taxon>
        <taxon>Rubellicoccus</taxon>
    </lineage>
</organism>
<evidence type="ECO:0000313" key="2">
    <source>
        <dbReference type="EMBL" id="WOO39820.1"/>
    </source>
</evidence>
<gene>
    <name evidence="2" type="ORF">RZN69_14440</name>
</gene>
<dbReference type="KEGG" id="puo:RZN69_14440"/>
<dbReference type="EMBL" id="CP136920">
    <property type="protein sequence ID" value="WOO39820.1"/>
    <property type="molecule type" value="Genomic_DNA"/>
</dbReference>
<evidence type="ECO:0000256" key="1">
    <source>
        <dbReference type="SAM" id="SignalP"/>
    </source>
</evidence>
<accession>A0AAQ3L9J6</accession>
<dbReference type="RefSeq" id="WP_317831843.1">
    <property type="nucleotide sequence ID" value="NZ_CP136920.1"/>
</dbReference>
<dbReference type="AlphaFoldDB" id="A0AAQ3L9J6"/>
<proteinExistence type="predicted"/>
<dbReference type="Proteomes" id="UP001304300">
    <property type="component" value="Chromosome"/>
</dbReference>
<keyword evidence="3" id="KW-1185">Reference proteome</keyword>
<protein>
    <recommendedName>
        <fullName evidence="4">PEP-CTERM protein-sorting domain-containing protein</fullName>
    </recommendedName>
</protein>
<evidence type="ECO:0008006" key="4">
    <source>
        <dbReference type="Google" id="ProtNLM"/>
    </source>
</evidence>
<feature type="chain" id="PRO_5043005894" description="PEP-CTERM protein-sorting domain-containing protein" evidence="1">
    <location>
        <begin position="28"/>
        <end position="218"/>
    </location>
</feature>
<reference evidence="2 3" key="1">
    <citation type="submission" date="2023-10" db="EMBL/GenBank/DDBJ databases">
        <title>Rubellicoccus peritrichatus gen. nov., sp. nov., isolated from an algae of coral reef tank.</title>
        <authorList>
            <person name="Luo J."/>
        </authorList>
    </citation>
    <scope>NUCLEOTIDE SEQUENCE [LARGE SCALE GENOMIC DNA]</scope>
    <source>
        <strain evidence="2 3">CR14</strain>
    </source>
</reference>
<keyword evidence="1" id="KW-0732">Signal</keyword>
<feature type="signal peptide" evidence="1">
    <location>
        <begin position="1"/>
        <end position="27"/>
    </location>
</feature>
<sequence>MFLNKTKQSKAAAATVTSLIAASSAQGIIQYFDTSNEFSVGFGSTGTTLWNVDDNGTVDGIWNVGGSGGSIINLYGSGGYLNGLANPIMTSRLSNVPVNYTVSASKQFDDQFTLIQGNAFDDLSNFNSAVSGYFGFHFITDPFNPGPKQYGWARATFYNGTNPGGSGVTIHEWAYEDTPDQAIQVGAIPEPAAVATGLGALALGAAGLRRWRKAKRTS</sequence>